<protein>
    <submittedName>
        <fullName evidence="2">Uncharacterized protein</fullName>
    </submittedName>
</protein>
<feature type="region of interest" description="Disordered" evidence="1">
    <location>
        <begin position="1"/>
        <end position="20"/>
    </location>
</feature>
<reference evidence="2" key="1">
    <citation type="submission" date="2022-07" db="EMBL/GenBank/DDBJ databases">
        <title>Fungi with potential for degradation of polypropylene.</title>
        <authorList>
            <person name="Gostincar C."/>
        </authorList>
    </citation>
    <scope>NUCLEOTIDE SEQUENCE</scope>
    <source>
        <strain evidence="2">EXF-13287</strain>
    </source>
</reference>
<sequence>MAPVQQKQDDAVDDREEERLEESLEQLRELHLKLRALRTTIPRMAGLISTARSSPDAFVSTFKQSVASARKEVSEFETAVTSAESKKLFDDADASREAKPKGIRPWRATDDPNWTTLRKKKP</sequence>
<accession>A0AA38W2X1</accession>
<proteinExistence type="predicted"/>
<name>A0AA38W2X1_9PEZI</name>
<dbReference type="Proteomes" id="UP001174691">
    <property type="component" value="Unassembled WGS sequence"/>
</dbReference>
<keyword evidence="3" id="KW-1185">Reference proteome</keyword>
<comment type="caution">
    <text evidence="2">The sequence shown here is derived from an EMBL/GenBank/DDBJ whole genome shotgun (WGS) entry which is preliminary data.</text>
</comment>
<feature type="region of interest" description="Disordered" evidence="1">
    <location>
        <begin position="87"/>
        <end position="122"/>
    </location>
</feature>
<organism evidence="2 3">
    <name type="scientific">Coniochaeta hoffmannii</name>
    <dbReference type="NCBI Taxonomy" id="91930"/>
    <lineage>
        <taxon>Eukaryota</taxon>
        <taxon>Fungi</taxon>
        <taxon>Dikarya</taxon>
        <taxon>Ascomycota</taxon>
        <taxon>Pezizomycotina</taxon>
        <taxon>Sordariomycetes</taxon>
        <taxon>Sordariomycetidae</taxon>
        <taxon>Coniochaetales</taxon>
        <taxon>Coniochaetaceae</taxon>
        <taxon>Coniochaeta</taxon>
    </lineage>
</organism>
<feature type="compositionally biased region" description="Basic and acidic residues" evidence="1">
    <location>
        <begin position="87"/>
        <end position="100"/>
    </location>
</feature>
<dbReference type="AlphaFoldDB" id="A0AA38W2X1"/>
<evidence type="ECO:0000313" key="3">
    <source>
        <dbReference type="Proteomes" id="UP001174691"/>
    </source>
</evidence>
<evidence type="ECO:0000256" key="1">
    <source>
        <dbReference type="SAM" id="MobiDB-lite"/>
    </source>
</evidence>
<evidence type="ECO:0000313" key="2">
    <source>
        <dbReference type="EMBL" id="KAJ9161841.1"/>
    </source>
</evidence>
<gene>
    <name evidence="2" type="ORF">NKR19_g1882</name>
</gene>
<dbReference type="EMBL" id="JANBVN010000018">
    <property type="protein sequence ID" value="KAJ9161841.1"/>
    <property type="molecule type" value="Genomic_DNA"/>
</dbReference>